<name>A0A942E7H2_9HYPH</name>
<dbReference type="Proteomes" id="UP000680348">
    <property type="component" value="Unassembled WGS sequence"/>
</dbReference>
<dbReference type="InterPro" id="IPR001647">
    <property type="entry name" value="HTH_TetR"/>
</dbReference>
<proteinExistence type="predicted"/>
<keyword evidence="2 4" id="KW-0238">DNA-binding</keyword>
<organism evidence="6 7">
    <name type="scientific">Pseudaminobacter soli</name>
    <name type="common">ex Zhang et al. 2022</name>
    <dbReference type="NCBI Taxonomy" id="2831468"/>
    <lineage>
        <taxon>Bacteria</taxon>
        <taxon>Pseudomonadati</taxon>
        <taxon>Pseudomonadota</taxon>
        <taxon>Alphaproteobacteria</taxon>
        <taxon>Hyphomicrobiales</taxon>
        <taxon>Phyllobacteriaceae</taxon>
        <taxon>Pseudaminobacter</taxon>
    </lineage>
</organism>
<dbReference type="InterPro" id="IPR009057">
    <property type="entry name" value="Homeodomain-like_sf"/>
</dbReference>
<dbReference type="AlphaFoldDB" id="A0A942E7H2"/>
<feature type="DNA-binding region" description="H-T-H motif" evidence="4">
    <location>
        <begin position="29"/>
        <end position="48"/>
    </location>
</feature>
<dbReference type="PROSITE" id="PS50977">
    <property type="entry name" value="HTH_TETR_2"/>
    <property type="match status" value="1"/>
</dbReference>
<sequence>MPRPKSIDKATILAAAEELITETRGLSFTMDMVAAKAGISKGGLTYTYPSKDGLVQDLLKRELSRFIAERESFTAGDQPVDRLRAHVRASAEQKHIFQTRAAHLMAALSHEAGNLERVQSFYREIFDLAEPSTPEGRRARQAFLAIEGLFLLRGLGLMQVSDDEWDDVFAQALECI</sequence>
<dbReference type="PANTHER" id="PTHR30055">
    <property type="entry name" value="HTH-TYPE TRANSCRIPTIONAL REGULATOR RUTR"/>
    <property type="match status" value="1"/>
</dbReference>
<keyword evidence="1" id="KW-0805">Transcription regulation</keyword>
<dbReference type="Gene3D" id="1.10.357.10">
    <property type="entry name" value="Tetracycline Repressor, domain 2"/>
    <property type="match status" value="1"/>
</dbReference>
<dbReference type="Pfam" id="PF00440">
    <property type="entry name" value="TetR_N"/>
    <property type="match status" value="1"/>
</dbReference>
<evidence type="ECO:0000313" key="6">
    <source>
        <dbReference type="EMBL" id="MBS3652538.1"/>
    </source>
</evidence>
<evidence type="ECO:0000313" key="7">
    <source>
        <dbReference type="Proteomes" id="UP000680348"/>
    </source>
</evidence>
<dbReference type="RefSeq" id="WP_188258089.1">
    <property type="nucleotide sequence ID" value="NZ_JABVCF010000030.1"/>
</dbReference>
<evidence type="ECO:0000256" key="4">
    <source>
        <dbReference type="PROSITE-ProRule" id="PRU00335"/>
    </source>
</evidence>
<protein>
    <submittedName>
        <fullName evidence="6">TetR family transcriptional regulator</fullName>
    </submittedName>
</protein>
<evidence type="ECO:0000256" key="3">
    <source>
        <dbReference type="ARBA" id="ARBA00023163"/>
    </source>
</evidence>
<gene>
    <name evidence="6" type="ORF">KEU06_28570</name>
</gene>
<dbReference type="GO" id="GO:0000976">
    <property type="term" value="F:transcription cis-regulatory region binding"/>
    <property type="evidence" value="ECO:0007669"/>
    <property type="project" value="TreeGrafter"/>
</dbReference>
<dbReference type="InterPro" id="IPR050109">
    <property type="entry name" value="HTH-type_TetR-like_transc_reg"/>
</dbReference>
<evidence type="ECO:0000256" key="1">
    <source>
        <dbReference type="ARBA" id="ARBA00023015"/>
    </source>
</evidence>
<dbReference type="PANTHER" id="PTHR30055:SF234">
    <property type="entry name" value="HTH-TYPE TRANSCRIPTIONAL REGULATOR BETI"/>
    <property type="match status" value="1"/>
</dbReference>
<dbReference type="GO" id="GO:0003700">
    <property type="term" value="F:DNA-binding transcription factor activity"/>
    <property type="evidence" value="ECO:0007669"/>
    <property type="project" value="TreeGrafter"/>
</dbReference>
<reference evidence="6" key="1">
    <citation type="submission" date="2021-04" db="EMBL/GenBank/DDBJ databases">
        <title>Pseudaminobacter soli sp. nov., isolated from paddy soil contaminated by heavy metals.</title>
        <authorList>
            <person name="Zhang K."/>
        </authorList>
    </citation>
    <scope>NUCLEOTIDE SEQUENCE</scope>
    <source>
        <strain evidence="6">19-2017</strain>
    </source>
</reference>
<evidence type="ECO:0000259" key="5">
    <source>
        <dbReference type="PROSITE" id="PS50977"/>
    </source>
</evidence>
<keyword evidence="3" id="KW-0804">Transcription</keyword>
<keyword evidence="7" id="KW-1185">Reference proteome</keyword>
<dbReference type="SUPFAM" id="SSF46689">
    <property type="entry name" value="Homeodomain-like"/>
    <property type="match status" value="1"/>
</dbReference>
<dbReference type="InterPro" id="IPR041479">
    <property type="entry name" value="TetR_CgmR_C"/>
</dbReference>
<dbReference type="Pfam" id="PF17937">
    <property type="entry name" value="TetR_C_28"/>
    <property type="match status" value="1"/>
</dbReference>
<accession>A0A942E7H2</accession>
<dbReference type="EMBL" id="JAGWCR010000030">
    <property type="protein sequence ID" value="MBS3652538.1"/>
    <property type="molecule type" value="Genomic_DNA"/>
</dbReference>
<evidence type="ECO:0000256" key="2">
    <source>
        <dbReference type="ARBA" id="ARBA00023125"/>
    </source>
</evidence>
<comment type="caution">
    <text evidence="6">The sequence shown here is derived from an EMBL/GenBank/DDBJ whole genome shotgun (WGS) entry which is preliminary data.</text>
</comment>
<feature type="domain" description="HTH tetR-type" evidence="5">
    <location>
        <begin position="6"/>
        <end position="66"/>
    </location>
</feature>